<dbReference type="PANTHER" id="PTHR44196:SF1">
    <property type="entry name" value="DEHYDROGENASE_REDUCTASE SDR FAMILY MEMBER 7B"/>
    <property type="match status" value="1"/>
</dbReference>
<dbReference type="InterPro" id="IPR002347">
    <property type="entry name" value="SDR_fam"/>
</dbReference>
<dbReference type="PROSITE" id="PS00061">
    <property type="entry name" value="ADH_SHORT"/>
    <property type="match status" value="1"/>
</dbReference>
<evidence type="ECO:0000256" key="1">
    <source>
        <dbReference type="ARBA" id="ARBA00006484"/>
    </source>
</evidence>
<dbReference type="PRINTS" id="PR00080">
    <property type="entry name" value="SDRFAMILY"/>
</dbReference>
<proteinExistence type="inferred from homology"/>
<evidence type="ECO:0000256" key="3">
    <source>
        <dbReference type="RuleBase" id="RU000363"/>
    </source>
</evidence>
<gene>
    <name evidence="4" type="ORF">ACFO1S_12985</name>
</gene>
<dbReference type="Proteomes" id="UP001595755">
    <property type="component" value="Unassembled WGS sequence"/>
</dbReference>
<dbReference type="Gene3D" id="3.40.50.720">
    <property type="entry name" value="NAD(P)-binding Rossmann-like Domain"/>
    <property type="match status" value="1"/>
</dbReference>
<evidence type="ECO:0000256" key="2">
    <source>
        <dbReference type="ARBA" id="ARBA00023002"/>
    </source>
</evidence>
<dbReference type="PRINTS" id="PR00081">
    <property type="entry name" value="GDHRDH"/>
</dbReference>
<organism evidence="4 5">
    <name type="scientific">Cohnella boryungensis</name>
    <dbReference type="NCBI Taxonomy" id="768479"/>
    <lineage>
        <taxon>Bacteria</taxon>
        <taxon>Bacillati</taxon>
        <taxon>Bacillota</taxon>
        <taxon>Bacilli</taxon>
        <taxon>Bacillales</taxon>
        <taxon>Paenibacillaceae</taxon>
        <taxon>Cohnella</taxon>
    </lineage>
</organism>
<sequence length="247" mass="27157">MKKAGHTVLITGGASGIGLALTERFVHEGNKVIVVGRDQKKLDAVKDKCPDIVAYVCDLRSEEETDSLAAKLNEKHSDLSVLVNNAAMQYLESFLDPQDGKIGERISEEIGLNLTSPIRLTAKLLPLLALREEAAIVNVSSGLAISPKKSAPVYCATKAGIHLFTKALRYQLESTQIRVFEIIPPLVDTEMTRGRGNGVKLSPRQLAEQFWHAYRRDRLEVPIGKVKLLKILKRIIPSVADALLKNS</sequence>
<evidence type="ECO:0000313" key="4">
    <source>
        <dbReference type="EMBL" id="MFC4304345.1"/>
    </source>
</evidence>
<protein>
    <submittedName>
        <fullName evidence="4">SDR family oxidoreductase</fullName>
    </submittedName>
</protein>
<comment type="similarity">
    <text evidence="1 3">Belongs to the short-chain dehydrogenases/reductases (SDR) family.</text>
</comment>
<dbReference type="PANTHER" id="PTHR44196">
    <property type="entry name" value="DEHYDROGENASE/REDUCTASE SDR FAMILY MEMBER 7B"/>
    <property type="match status" value="1"/>
</dbReference>
<dbReference type="InterPro" id="IPR020904">
    <property type="entry name" value="Sc_DH/Rdtase_CS"/>
</dbReference>
<evidence type="ECO:0000313" key="5">
    <source>
        <dbReference type="Proteomes" id="UP001595755"/>
    </source>
</evidence>
<dbReference type="InterPro" id="IPR036291">
    <property type="entry name" value="NAD(P)-bd_dom_sf"/>
</dbReference>
<dbReference type="SUPFAM" id="SSF51735">
    <property type="entry name" value="NAD(P)-binding Rossmann-fold domains"/>
    <property type="match status" value="1"/>
</dbReference>
<dbReference type="Pfam" id="PF00106">
    <property type="entry name" value="adh_short"/>
    <property type="match status" value="1"/>
</dbReference>
<keyword evidence="2" id="KW-0560">Oxidoreductase</keyword>
<reference evidence="5" key="1">
    <citation type="journal article" date="2019" name="Int. J. Syst. Evol. Microbiol.">
        <title>The Global Catalogue of Microorganisms (GCM) 10K type strain sequencing project: providing services to taxonomists for standard genome sequencing and annotation.</title>
        <authorList>
            <consortium name="The Broad Institute Genomics Platform"/>
            <consortium name="The Broad Institute Genome Sequencing Center for Infectious Disease"/>
            <person name="Wu L."/>
            <person name="Ma J."/>
        </authorList>
    </citation>
    <scope>NUCLEOTIDE SEQUENCE [LARGE SCALE GENOMIC DNA]</scope>
    <source>
        <strain evidence="5">CGMCC 4.1641</strain>
    </source>
</reference>
<dbReference type="EMBL" id="JBHSED010000022">
    <property type="protein sequence ID" value="MFC4304345.1"/>
    <property type="molecule type" value="Genomic_DNA"/>
</dbReference>
<keyword evidence="5" id="KW-1185">Reference proteome</keyword>
<comment type="caution">
    <text evidence="4">The sequence shown here is derived from an EMBL/GenBank/DDBJ whole genome shotgun (WGS) entry which is preliminary data.</text>
</comment>
<dbReference type="RefSeq" id="WP_204601854.1">
    <property type="nucleotide sequence ID" value="NZ_JBHSED010000022.1"/>
</dbReference>
<name>A0ABV8SAK9_9BACL</name>
<accession>A0ABV8SAK9</accession>